<dbReference type="CDD" id="cd04784">
    <property type="entry name" value="HTH_CadR-PbrR"/>
    <property type="match status" value="1"/>
</dbReference>
<dbReference type="SUPFAM" id="SSF46955">
    <property type="entry name" value="Putative DNA-binding domain"/>
    <property type="match status" value="1"/>
</dbReference>
<dbReference type="Proteomes" id="UP000294963">
    <property type="component" value="Unassembled WGS sequence"/>
</dbReference>
<proteinExistence type="predicted"/>
<name>A0A4R1XXG7_ACICA</name>
<dbReference type="InterPro" id="IPR011791">
    <property type="entry name" value="CadR-PbrR"/>
</dbReference>
<dbReference type="InterPro" id="IPR047057">
    <property type="entry name" value="MerR_fam"/>
</dbReference>
<dbReference type="OrthoDB" id="9808480at2"/>
<comment type="caution">
    <text evidence="3">The sequence shown here is derived from an EMBL/GenBank/DDBJ whole genome shotgun (WGS) entry which is preliminary data.</text>
</comment>
<dbReference type="GO" id="GO:0045893">
    <property type="term" value="P:positive regulation of DNA-templated transcription"/>
    <property type="evidence" value="ECO:0007669"/>
    <property type="project" value="InterPro"/>
</dbReference>
<dbReference type="AlphaFoldDB" id="A0A4R1XXG7"/>
<dbReference type="GO" id="GO:0003700">
    <property type="term" value="F:DNA-binding transcription factor activity"/>
    <property type="evidence" value="ECO:0007669"/>
    <property type="project" value="InterPro"/>
</dbReference>
<dbReference type="InterPro" id="IPR009061">
    <property type="entry name" value="DNA-bd_dom_put_sf"/>
</dbReference>
<gene>
    <name evidence="3" type="ORF">EC844_104152</name>
</gene>
<dbReference type="PANTHER" id="PTHR30204">
    <property type="entry name" value="REDOX-CYCLING DRUG-SENSING TRANSCRIPTIONAL ACTIVATOR SOXR"/>
    <property type="match status" value="1"/>
</dbReference>
<accession>A0A4R1XXG7</accession>
<evidence type="ECO:0000256" key="1">
    <source>
        <dbReference type="ARBA" id="ARBA00023125"/>
    </source>
</evidence>
<evidence type="ECO:0000313" key="3">
    <source>
        <dbReference type="EMBL" id="TCM68776.1"/>
    </source>
</evidence>
<dbReference type="Pfam" id="PF13411">
    <property type="entry name" value="MerR_1"/>
    <property type="match status" value="1"/>
</dbReference>
<reference evidence="3 4" key="1">
    <citation type="submission" date="2019-03" db="EMBL/GenBank/DDBJ databases">
        <title>Genomic analyses of the natural microbiome of Caenorhabditis elegans.</title>
        <authorList>
            <person name="Samuel B."/>
        </authorList>
    </citation>
    <scope>NUCLEOTIDE SEQUENCE [LARGE SCALE GENOMIC DNA]</scope>
    <source>
        <strain evidence="3 4">JUb89</strain>
    </source>
</reference>
<organism evidence="3 4">
    <name type="scientific">Acinetobacter calcoaceticus</name>
    <dbReference type="NCBI Taxonomy" id="471"/>
    <lineage>
        <taxon>Bacteria</taxon>
        <taxon>Pseudomonadati</taxon>
        <taxon>Pseudomonadota</taxon>
        <taxon>Gammaproteobacteria</taxon>
        <taxon>Moraxellales</taxon>
        <taxon>Moraxellaceae</taxon>
        <taxon>Acinetobacter</taxon>
        <taxon>Acinetobacter calcoaceticus/baumannii complex</taxon>
    </lineage>
</organism>
<evidence type="ECO:0000313" key="4">
    <source>
        <dbReference type="Proteomes" id="UP000294963"/>
    </source>
</evidence>
<sequence length="153" mass="17758">MKIGEIAQQVSCSVETIRFYEKEGLLQKPLRNTENNYRTYQQQHLERLRFIRRCRSLGMTHDEIRTLLSAKQDQSDCHGVNELVDVHLQHVQQRIQELNLLEQELQALRLHCQGFNPVESCGILRELERATAIGEGKDSIHSSHVCSSKHDLQ</sequence>
<dbReference type="GO" id="GO:0003677">
    <property type="term" value="F:DNA binding"/>
    <property type="evidence" value="ECO:0007669"/>
    <property type="project" value="UniProtKB-KW"/>
</dbReference>
<dbReference type="Gene3D" id="1.10.1660.10">
    <property type="match status" value="1"/>
</dbReference>
<dbReference type="PROSITE" id="PS00552">
    <property type="entry name" value="HTH_MERR_1"/>
    <property type="match status" value="1"/>
</dbReference>
<dbReference type="InterPro" id="IPR000551">
    <property type="entry name" value="MerR-type_HTH_dom"/>
</dbReference>
<evidence type="ECO:0000259" key="2">
    <source>
        <dbReference type="PROSITE" id="PS50937"/>
    </source>
</evidence>
<dbReference type="PROSITE" id="PS50937">
    <property type="entry name" value="HTH_MERR_2"/>
    <property type="match status" value="1"/>
</dbReference>
<dbReference type="EMBL" id="SLVJ01000004">
    <property type="protein sequence ID" value="TCM68776.1"/>
    <property type="molecule type" value="Genomic_DNA"/>
</dbReference>
<dbReference type="NCBIfam" id="TIGR02047">
    <property type="entry name" value="CadR-PbrR"/>
    <property type="match status" value="1"/>
</dbReference>
<dbReference type="GO" id="GO:0046872">
    <property type="term" value="F:metal ion binding"/>
    <property type="evidence" value="ECO:0007669"/>
    <property type="project" value="InterPro"/>
</dbReference>
<feature type="domain" description="HTH merR-type" evidence="2">
    <location>
        <begin position="1"/>
        <end position="70"/>
    </location>
</feature>
<dbReference type="PANTHER" id="PTHR30204:SF92">
    <property type="entry name" value="HTH-TYPE TRANSCRIPTIONAL REGULATOR ZNTR"/>
    <property type="match status" value="1"/>
</dbReference>
<keyword evidence="1" id="KW-0238">DNA-binding</keyword>
<protein>
    <submittedName>
        <fullName evidence="3">Cd(II)/Pb(II)-responsive transcriptional regulator</fullName>
    </submittedName>
</protein>
<dbReference type="SMART" id="SM00422">
    <property type="entry name" value="HTH_MERR"/>
    <property type="match status" value="1"/>
</dbReference>
<keyword evidence="4" id="KW-1185">Reference proteome</keyword>